<dbReference type="PROSITE" id="PS51170">
    <property type="entry name" value="CW"/>
    <property type="match status" value="2"/>
</dbReference>
<evidence type="ECO:0000256" key="3">
    <source>
        <dbReference type="SAM" id="SignalP"/>
    </source>
</evidence>
<feature type="domain" description="SCP" evidence="4">
    <location>
        <begin position="197"/>
        <end position="312"/>
    </location>
</feature>
<comment type="caution">
    <text evidence="5">The sequence shown here is derived from an EMBL/GenBank/DDBJ whole genome shotgun (WGS) entry which is preliminary data.</text>
</comment>
<dbReference type="SUPFAM" id="SSF69360">
    <property type="entry name" value="Cell wall binding repeat"/>
    <property type="match status" value="1"/>
</dbReference>
<keyword evidence="5" id="KW-0378">Hydrolase</keyword>
<dbReference type="SUPFAM" id="SSF55797">
    <property type="entry name" value="PR-1-like"/>
    <property type="match status" value="1"/>
</dbReference>
<dbReference type="Gene3D" id="2.10.270.20">
    <property type="match status" value="1"/>
</dbReference>
<evidence type="ECO:0000256" key="1">
    <source>
        <dbReference type="ARBA" id="ARBA00022737"/>
    </source>
</evidence>
<dbReference type="Proteomes" id="UP000191154">
    <property type="component" value="Unassembled WGS sequence"/>
</dbReference>
<feature type="chain" id="PRO_5013272614" evidence="3">
    <location>
        <begin position="31"/>
        <end position="450"/>
    </location>
</feature>
<feature type="repeat" description="Cell wall-binding" evidence="2">
    <location>
        <begin position="68"/>
        <end position="87"/>
    </location>
</feature>
<dbReference type="InterPro" id="IPR014044">
    <property type="entry name" value="CAP_dom"/>
</dbReference>
<sequence>MIKKKIMKFAMLIVAGGVLTCTLSPIKANAAWMQSGHKWWYSEGDSWAVGWKKVDGKWYYFDEQGYMKTGWLFDGSNWYYLRFSGEMITGHLTLNGKGFDFDGSGKWIENSDYSNNSNSINPKITFNTSSSTQTTNVFGDQVADSNTDEGHSISEVVDKWNELKPSFSENNIFDESPSVKVPYKAGKVKRGYLNDTLNYVNFARYLANVEPISLDSELTDQAQHGAVLTAANDVLEHTNPKHPSGMSNDFYELGKASTSSSNLSGGNLLGSVQLCLNDDANLMGYENIGHREWLLDPKVGKMGFGTTSDYSVQNLPFYDFEKNADEPDYISWPSQGAFPNKLISRQAVWSIDLNKDVYDINDDVKVRVTRLSDNKKWNLKNVGEDGLSRESTGFEVLSYNPYGYGSKSNTILFHISNDDLAVQQYLGKYKVEVLGLNEDIEYTINFFTLE</sequence>
<organism evidence="5 6">
    <name type="scientific">Clostridium saccharobutylicum</name>
    <dbReference type="NCBI Taxonomy" id="169679"/>
    <lineage>
        <taxon>Bacteria</taxon>
        <taxon>Bacillati</taxon>
        <taxon>Bacillota</taxon>
        <taxon>Clostridia</taxon>
        <taxon>Eubacteriales</taxon>
        <taxon>Clostridiaceae</taxon>
        <taxon>Clostridium</taxon>
    </lineage>
</organism>
<feature type="signal peptide" evidence="3">
    <location>
        <begin position="1"/>
        <end position="30"/>
    </location>
</feature>
<dbReference type="Pfam" id="PF00188">
    <property type="entry name" value="CAP"/>
    <property type="match status" value="1"/>
</dbReference>
<keyword evidence="1" id="KW-0677">Repeat</keyword>
<feature type="repeat" description="Cell wall-binding" evidence="2">
    <location>
        <begin position="48"/>
        <end position="67"/>
    </location>
</feature>
<dbReference type="Pfam" id="PF19127">
    <property type="entry name" value="Choline_bind_3"/>
    <property type="match status" value="1"/>
</dbReference>
<proteinExistence type="predicted"/>
<protein>
    <submittedName>
        <fullName evidence="5">Autolysin</fullName>
        <ecNumber evidence="5">3.5.1.28</ecNumber>
    </submittedName>
</protein>
<name>A0A1S8NHS9_CLOSA</name>
<dbReference type="InterPro" id="IPR018337">
    <property type="entry name" value="Cell_wall/Cho-bd_repeat"/>
</dbReference>
<dbReference type="EMBL" id="LZYZ01000001">
    <property type="protein sequence ID" value="OOM16035.1"/>
    <property type="molecule type" value="Genomic_DNA"/>
</dbReference>
<gene>
    <name evidence="5" type="primary">lytA_5</name>
    <name evidence="5" type="ORF">CLOSAC_03060</name>
</gene>
<dbReference type="AlphaFoldDB" id="A0A1S8NHS9"/>
<dbReference type="InterPro" id="IPR035940">
    <property type="entry name" value="CAP_sf"/>
</dbReference>
<dbReference type="RefSeq" id="WP_077863791.1">
    <property type="nucleotide sequence ID" value="NZ_LZYZ01000001.1"/>
</dbReference>
<dbReference type="Gene3D" id="3.40.33.10">
    <property type="entry name" value="CAP"/>
    <property type="match status" value="1"/>
</dbReference>
<reference evidence="5 6" key="1">
    <citation type="submission" date="2016-05" db="EMBL/GenBank/DDBJ databases">
        <title>Microbial solvent formation.</title>
        <authorList>
            <person name="Poehlein A."/>
            <person name="Montoya Solano J.D."/>
            <person name="Flitsch S."/>
            <person name="Krabben P."/>
            <person name="Duerre P."/>
            <person name="Daniel R."/>
        </authorList>
    </citation>
    <scope>NUCLEOTIDE SEQUENCE [LARGE SCALE GENOMIC DNA]</scope>
    <source>
        <strain evidence="5 6">L1-8</strain>
    </source>
</reference>
<evidence type="ECO:0000313" key="5">
    <source>
        <dbReference type="EMBL" id="OOM16035.1"/>
    </source>
</evidence>
<dbReference type="EC" id="3.5.1.28" evidence="5"/>
<evidence type="ECO:0000259" key="4">
    <source>
        <dbReference type="Pfam" id="PF00188"/>
    </source>
</evidence>
<evidence type="ECO:0000313" key="6">
    <source>
        <dbReference type="Proteomes" id="UP000191154"/>
    </source>
</evidence>
<dbReference type="GO" id="GO:0008745">
    <property type="term" value="F:N-acetylmuramoyl-L-alanine amidase activity"/>
    <property type="evidence" value="ECO:0007669"/>
    <property type="project" value="UniProtKB-EC"/>
</dbReference>
<keyword evidence="3" id="KW-0732">Signal</keyword>
<accession>A0A1S8NHS9</accession>
<evidence type="ECO:0000256" key="2">
    <source>
        <dbReference type="PROSITE-ProRule" id="PRU00591"/>
    </source>
</evidence>
<dbReference type="CDD" id="cd05379">
    <property type="entry name" value="CAP_bacterial"/>
    <property type="match status" value="1"/>
</dbReference>